<comment type="caution">
    <text evidence="1">The sequence shown here is derived from an EMBL/GenBank/DDBJ whole genome shotgun (WGS) entry which is preliminary data.</text>
</comment>
<gene>
    <name evidence="1" type="ORF">EV665_101328</name>
</gene>
<reference evidence="1 2" key="1">
    <citation type="submission" date="2019-03" db="EMBL/GenBank/DDBJ databases">
        <title>Genomic Encyclopedia of Type Strains, Phase IV (KMG-IV): sequencing the most valuable type-strain genomes for metagenomic binning, comparative biology and taxonomic classification.</title>
        <authorList>
            <person name="Goeker M."/>
        </authorList>
    </citation>
    <scope>NUCLEOTIDE SEQUENCE [LARGE SCALE GENOMIC DNA]</scope>
    <source>
        <strain evidence="1 2">DSM 18401</strain>
    </source>
</reference>
<name>A0A4R2D685_SHIGR</name>
<dbReference type="GO" id="GO:0030246">
    <property type="term" value="F:carbohydrate binding"/>
    <property type="evidence" value="ECO:0007669"/>
    <property type="project" value="InterPro"/>
</dbReference>
<evidence type="ECO:0000313" key="2">
    <source>
        <dbReference type="Proteomes" id="UP000295351"/>
    </source>
</evidence>
<dbReference type="Gene3D" id="2.70.98.10">
    <property type="match status" value="1"/>
</dbReference>
<sequence>MTFSLTAQTPDQSFRLDLTPQSVLDVAGAVFHGVDLAPGAAVPSDGDPRIDKALPGFLFTCGPDHIRHPVPVEGAADGRLYPLHGSFSSSPARDVLIEEDEGEVVCEGRVAVSLAHGGKADLARRWRADRRTGHITLDDVVTNTGETPWPPFGMYHINFGTGLFDADTRLTGAMLPGGSLPWRFGEGDRELFCVPAAETATHGWAEIAIGPIAALGGRSVHIRFRTDTLPHLQVWRNLSPGSAVLGIEPVSHRLAPRAELIASGEAADFAPGESVGYGLAFEVR</sequence>
<organism evidence="1 2">
    <name type="scientific">Shinella granuli</name>
    <dbReference type="NCBI Taxonomy" id="323621"/>
    <lineage>
        <taxon>Bacteria</taxon>
        <taxon>Pseudomonadati</taxon>
        <taxon>Pseudomonadota</taxon>
        <taxon>Alphaproteobacteria</taxon>
        <taxon>Hyphomicrobiales</taxon>
        <taxon>Rhizobiaceae</taxon>
        <taxon>Shinella</taxon>
    </lineage>
</organism>
<protein>
    <submittedName>
        <fullName evidence="1">Uncharacterized protein DUF4432</fullName>
    </submittedName>
</protein>
<proteinExistence type="predicted"/>
<evidence type="ECO:0000313" key="1">
    <source>
        <dbReference type="EMBL" id="TCN48592.1"/>
    </source>
</evidence>
<dbReference type="RefSeq" id="WP_133032845.1">
    <property type="nucleotide sequence ID" value="NZ_BAABEI010000012.1"/>
</dbReference>
<dbReference type="AlphaFoldDB" id="A0A4R2D685"/>
<dbReference type="InterPro" id="IPR014718">
    <property type="entry name" value="GH-type_carb-bd"/>
</dbReference>
<accession>A0A4R2D685</accession>
<dbReference type="InterPro" id="IPR027839">
    <property type="entry name" value="DUF4432"/>
</dbReference>
<dbReference type="Pfam" id="PF14486">
    <property type="entry name" value="DUF4432"/>
    <property type="match status" value="2"/>
</dbReference>
<dbReference type="EMBL" id="SLVX01000001">
    <property type="protein sequence ID" value="TCN48592.1"/>
    <property type="molecule type" value="Genomic_DNA"/>
</dbReference>
<dbReference type="Proteomes" id="UP000295351">
    <property type="component" value="Unassembled WGS sequence"/>
</dbReference>
<keyword evidence="2" id="KW-1185">Reference proteome</keyword>